<proteinExistence type="predicted"/>
<reference evidence="1" key="1">
    <citation type="submission" date="2023-11" db="EMBL/GenBank/DDBJ databases">
        <authorList>
            <person name="Poullet M."/>
        </authorList>
    </citation>
    <scope>NUCLEOTIDE SEQUENCE</scope>
    <source>
        <strain evidence="1">E1834</strain>
    </source>
</reference>
<keyword evidence="2" id="KW-1185">Reference proteome</keyword>
<protein>
    <submittedName>
        <fullName evidence="1">Uncharacterized protein</fullName>
    </submittedName>
</protein>
<dbReference type="Proteomes" id="UP001497535">
    <property type="component" value="Unassembled WGS sequence"/>
</dbReference>
<evidence type="ECO:0000313" key="1">
    <source>
        <dbReference type="EMBL" id="CAK5050609.1"/>
    </source>
</evidence>
<gene>
    <name evidence="1" type="ORF">MENTE1834_LOCUS13360</name>
</gene>
<evidence type="ECO:0000313" key="2">
    <source>
        <dbReference type="Proteomes" id="UP001497535"/>
    </source>
</evidence>
<organism evidence="1 2">
    <name type="scientific">Meloidogyne enterolobii</name>
    <name type="common">Root-knot nematode worm</name>
    <name type="synonym">Meloidogyne mayaguensis</name>
    <dbReference type="NCBI Taxonomy" id="390850"/>
    <lineage>
        <taxon>Eukaryota</taxon>
        <taxon>Metazoa</taxon>
        <taxon>Ecdysozoa</taxon>
        <taxon>Nematoda</taxon>
        <taxon>Chromadorea</taxon>
        <taxon>Rhabditida</taxon>
        <taxon>Tylenchina</taxon>
        <taxon>Tylenchomorpha</taxon>
        <taxon>Tylenchoidea</taxon>
        <taxon>Meloidogynidae</taxon>
        <taxon>Meloidogyninae</taxon>
        <taxon>Meloidogyne</taxon>
    </lineage>
</organism>
<accession>A0ACB0YKE5</accession>
<name>A0ACB0YKE5_MELEN</name>
<dbReference type="EMBL" id="CAVMJV010000014">
    <property type="protein sequence ID" value="CAK5050609.1"/>
    <property type="molecule type" value="Genomic_DNA"/>
</dbReference>
<comment type="caution">
    <text evidence="1">The sequence shown here is derived from an EMBL/GenBank/DDBJ whole genome shotgun (WGS) entry which is preliminary data.</text>
</comment>
<sequence>MVNHQPTEISSSSLPTTSKENLINSKHDCKNCCSHCELFCNEMRQSMTRLDNKLDRLSEQLAQIVGVVVGFHSTTDNNNGLSNILENNLQNGNSSSSFPPSQQSKVSSTKESNHQQTENCNPLSQAIINSSSRSTSPQSIIDEREEGGGGGGRGEGNGGNLKINGNLNIGSRKRKRDVSRKQSTTTIKKGMATMQLPAELIGILPQQPSTTEEQINSFQFSSSDHLQNISSTDLLNSKSTTDELLAHLLSMSTTTTTNIPQSNPSSPSITTTIPLPPPPLPLQPPTSLYQILFQTKEENFEETHQNNFENLEEENNAVECSPPTEENCSLEIPQTSNLLAGLFGNGGNIEDFGGLVVKSEITDNENSEYSNAILADTSSGSPQIENQLENGANSTSTTTSVSRCNNCFTTKTTAWRRDATGSLVCNACGLYFRLHRTNRPVHMRKDFIQQRFRRKNQQQQQQNNSSFVIKNEIKQQNQQLINLAVNGSAAAALVLAALEGGGGVNNNGRKKSLEKGGGEEIIRDQQPQSVLDAKMTAEAFLNSTHILNGILEQQSQ</sequence>